<protein>
    <submittedName>
        <fullName evidence="1">Uncharacterized protein</fullName>
    </submittedName>
</protein>
<gene>
    <name evidence="1" type="ORF">QJ048_19085</name>
</gene>
<proteinExistence type="predicted"/>
<organism evidence="1 2">
    <name type="scientific">Pinibacter soli</name>
    <dbReference type="NCBI Taxonomy" id="3044211"/>
    <lineage>
        <taxon>Bacteria</taxon>
        <taxon>Pseudomonadati</taxon>
        <taxon>Bacteroidota</taxon>
        <taxon>Chitinophagia</taxon>
        <taxon>Chitinophagales</taxon>
        <taxon>Chitinophagaceae</taxon>
        <taxon>Pinibacter</taxon>
    </lineage>
</organism>
<evidence type="ECO:0000313" key="1">
    <source>
        <dbReference type="EMBL" id="MDI3321904.1"/>
    </source>
</evidence>
<dbReference type="EMBL" id="JASBRG010000007">
    <property type="protein sequence ID" value="MDI3321904.1"/>
    <property type="molecule type" value="Genomic_DNA"/>
</dbReference>
<name>A0ABT6RH59_9BACT</name>
<dbReference type="Proteomes" id="UP001226434">
    <property type="component" value="Unassembled WGS sequence"/>
</dbReference>
<evidence type="ECO:0000313" key="2">
    <source>
        <dbReference type="Proteomes" id="UP001226434"/>
    </source>
</evidence>
<comment type="caution">
    <text evidence="1">The sequence shown here is derived from an EMBL/GenBank/DDBJ whole genome shotgun (WGS) entry which is preliminary data.</text>
</comment>
<sequence>MLIKEEVLRIIEQLPEKFTIDQLVNKIVFLEKVKKGLQQSLNGETISAEQAKQLLTSIN</sequence>
<reference evidence="1 2" key="1">
    <citation type="submission" date="2023-05" db="EMBL/GenBank/DDBJ databases">
        <title>Genome sequence of Pinibacter sp. MAH-24.</title>
        <authorList>
            <person name="Huq M.A."/>
        </authorList>
    </citation>
    <scope>NUCLEOTIDE SEQUENCE [LARGE SCALE GENOMIC DNA]</scope>
    <source>
        <strain evidence="1 2">MAH-24</strain>
    </source>
</reference>
<keyword evidence="2" id="KW-1185">Reference proteome</keyword>
<dbReference type="RefSeq" id="WP_282336009.1">
    <property type="nucleotide sequence ID" value="NZ_JASBRG010000007.1"/>
</dbReference>
<accession>A0ABT6RH59</accession>